<sequence>MNFELLPNEIVLTLFDYFRSIDLLKIFFGLNTRFNLLLYKQFRRYRLNCLSLSKRIFDDVCQQHLPFLIDRIITLKLSDDSSTTGQIDHFLSYISSLSLLTNLRYLTLLNIHSRETLIKLVNEFSSLSNVTYLNISFRCYENDEIDFQMIIDNIWSLPKLIHCRYTIYIRNLSSFLLPTKVCSTLKNFYLFGQQIQYNKIFQLYECAPSLKHLRVSVTINDNVNENRMSSLLTLTKLRMVIFRTSIFMSLLEYLPNLCYLQMTVSCYLITGDRWEHLICNYLPKLKTFKLRMSDDLPVNDNIEERADELINSFRSSFWIKERRWFVRCYSFHKKLYLETLSKQFFYMEDSFPHIWRSTDPNDDHKIFYNSITHISVETFFNQSFPSYIRLHNLNTLHIKFPLNDQFWLIVSSLKKLRRLHIKSFTKEYQYQLQRLLNQASGLQFLSIDQDGASLSFDKFMNKSIHELDFRCLNEVFNEEECINLCQSSLGIQCKILTISVTTHQSILILIQNMKNLQALHIQYNEYTSNSNSNEIIQWLKAQLSSTFCINQDRKLNNYLHIWI</sequence>
<dbReference type="AlphaFoldDB" id="A0A814U2Y0"/>
<name>A0A814U2Y0_9BILA</name>
<accession>A0A814U2Y0</accession>
<reference evidence="1" key="1">
    <citation type="submission" date="2021-02" db="EMBL/GenBank/DDBJ databases">
        <authorList>
            <person name="Nowell W R."/>
        </authorList>
    </citation>
    <scope>NUCLEOTIDE SEQUENCE</scope>
</reference>
<evidence type="ECO:0008006" key="3">
    <source>
        <dbReference type="Google" id="ProtNLM"/>
    </source>
</evidence>
<protein>
    <recommendedName>
        <fullName evidence="3">F-box domain-containing protein</fullName>
    </recommendedName>
</protein>
<proteinExistence type="predicted"/>
<gene>
    <name evidence="1" type="ORF">VCS650_LOCUS23661</name>
</gene>
<dbReference type="Gene3D" id="3.80.10.10">
    <property type="entry name" value="Ribonuclease Inhibitor"/>
    <property type="match status" value="1"/>
</dbReference>
<dbReference type="InterPro" id="IPR032675">
    <property type="entry name" value="LRR_dom_sf"/>
</dbReference>
<dbReference type="EMBL" id="CAJNON010000281">
    <property type="protein sequence ID" value="CAF1166398.1"/>
    <property type="molecule type" value="Genomic_DNA"/>
</dbReference>
<evidence type="ECO:0000313" key="1">
    <source>
        <dbReference type="EMBL" id="CAF1166398.1"/>
    </source>
</evidence>
<dbReference type="OrthoDB" id="10391545at2759"/>
<dbReference type="Proteomes" id="UP000663891">
    <property type="component" value="Unassembled WGS sequence"/>
</dbReference>
<organism evidence="1 2">
    <name type="scientific">Adineta steineri</name>
    <dbReference type="NCBI Taxonomy" id="433720"/>
    <lineage>
        <taxon>Eukaryota</taxon>
        <taxon>Metazoa</taxon>
        <taxon>Spiralia</taxon>
        <taxon>Gnathifera</taxon>
        <taxon>Rotifera</taxon>
        <taxon>Eurotatoria</taxon>
        <taxon>Bdelloidea</taxon>
        <taxon>Adinetida</taxon>
        <taxon>Adinetidae</taxon>
        <taxon>Adineta</taxon>
    </lineage>
</organism>
<evidence type="ECO:0000313" key="2">
    <source>
        <dbReference type="Proteomes" id="UP000663891"/>
    </source>
</evidence>
<comment type="caution">
    <text evidence="1">The sequence shown here is derived from an EMBL/GenBank/DDBJ whole genome shotgun (WGS) entry which is preliminary data.</text>
</comment>
<dbReference type="SUPFAM" id="SSF52047">
    <property type="entry name" value="RNI-like"/>
    <property type="match status" value="1"/>
</dbReference>